<dbReference type="InterPro" id="IPR022025">
    <property type="entry name" value="Amidoligase_2"/>
</dbReference>
<sequence>MSPSGIASGSSAGPTPTLAERLQPLNNLLRANPGGWNLVRAQVNVIQEDFSRRYFQEHESRDPLDLTIGVEIEAGLLQNTDIASRWSSDNDISAAQEAVHYALSKPLTKTCSRCNQAHNYRIPLNPLRKELFGLMPTCLGYDKWTVGFDITVDAESLRDEFKNLLSSPDSPRQFEFHGFELRSRIMGTTNNICADSTTSCPHRPEITYQEEIRGVYYLLKNTFLNPSANEHDRAWRLMVTESCGLHVHIGNGANRLPLETVKNIVSLYTANERQIDNMHSRNRITGSTLLLDPDLNKEDNGLQDRLLPLPNGKLVYNSPLSAHFAFLAHCNRNNLEHYKCTQPRSRNGECYPHINFTSDPTLMFHAFATSAHAWCHVIHGARRIDHLQDLQALASHSATVNLQNMKPVKLLKSPTAVRTTVDKNTIEFRQAAGTLDAVAVLAWMDVLVHLVMYSHSHSSEEVLEECTRIWRDEKFSTLDLLSLLDLGPKQKEEEEEKEQGGTFGFYKSVLGLNKEKQTYAQTRLSSEFNLANSFHNLRQGEDDHEDPFFTRIVKANSQILCQELCPRAVNQRIQEKFLALGYGQFEEKYLADLAYEKDWPAGDIDGQDGIRRKLGMGWEFSGSSFSGSSISSLSSCSGDEYEDEDED</sequence>
<evidence type="ECO:0000256" key="1">
    <source>
        <dbReference type="SAM" id="MobiDB-lite"/>
    </source>
</evidence>
<feature type="compositionally biased region" description="Low complexity" evidence="1">
    <location>
        <begin position="622"/>
        <end position="638"/>
    </location>
</feature>
<dbReference type="PANTHER" id="PTHR36847:SF1">
    <property type="entry name" value="AMIDOLIGASE ENZYME"/>
    <property type="match status" value="1"/>
</dbReference>
<dbReference type="EMBL" id="KB456270">
    <property type="protein sequence ID" value="EMF08828.1"/>
    <property type="molecule type" value="Genomic_DNA"/>
</dbReference>
<organism evidence="2 3">
    <name type="scientific">Sphaerulina musiva (strain SO2202)</name>
    <name type="common">Poplar stem canker fungus</name>
    <name type="synonym">Septoria musiva</name>
    <dbReference type="NCBI Taxonomy" id="692275"/>
    <lineage>
        <taxon>Eukaryota</taxon>
        <taxon>Fungi</taxon>
        <taxon>Dikarya</taxon>
        <taxon>Ascomycota</taxon>
        <taxon>Pezizomycotina</taxon>
        <taxon>Dothideomycetes</taxon>
        <taxon>Dothideomycetidae</taxon>
        <taxon>Mycosphaerellales</taxon>
        <taxon>Mycosphaerellaceae</taxon>
        <taxon>Sphaerulina</taxon>
    </lineage>
</organism>
<evidence type="ECO:0000313" key="3">
    <source>
        <dbReference type="Proteomes" id="UP000016931"/>
    </source>
</evidence>
<gene>
    <name evidence="2" type="ORF">SEPMUDRAFT_111317</name>
</gene>
<protein>
    <submittedName>
        <fullName evidence="2">Uncharacterized protein</fullName>
    </submittedName>
</protein>
<keyword evidence="3" id="KW-1185">Reference proteome</keyword>
<dbReference type="HOGENOM" id="CLU_508959_0_0_1"/>
<dbReference type="STRING" id="692275.M3BRT9"/>
<name>M3BRT9_SPHMS</name>
<dbReference type="GeneID" id="27898048"/>
<dbReference type="Pfam" id="PF12224">
    <property type="entry name" value="Amidoligase_2"/>
    <property type="match status" value="1"/>
</dbReference>
<feature type="region of interest" description="Disordered" evidence="1">
    <location>
        <begin position="622"/>
        <end position="647"/>
    </location>
</feature>
<accession>M3BRT9</accession>
<dbReference type="eggNOG" id="ENOG502SUNA">
    <property type="taxonomic scope" value="Eukaryota"/>
</dbReference>
<dbReference type="Proteomes" id="UP000016931">
    <property type="component" value="Unassembled WGS sequence"/>
</dbReference>
<evidence type="ECO:0000313" key="2">
    <source>
        <dbReference type="EMBL" id="EMF08828.1"/>
    </source>
</evidence>
<dbReference type="PANTHER" id="PTHR36847">
    <property type="entry name" value="AMIDOLIGASE ENZYME"/>
    <property type="match status" value="1"/>
</dbReference>
<dbReference type="OrthoDB" id="412402at2759"/>
<proteinExistence type="predicted"/>
<dbReference type="AlphaFoldDB" id="M3BRT9"/>
<dbReference type="RefSeq" id="XP_016756949.1">
    <property type="nucleotide sequence ID" value="XM_016900911.1"/>
</dbReference>
<reference evidence="2 3" key="1">
    <citation type="journal article" date="2012" name="PLoS Pathog.">
        <title>Diverse lifestyles and strategies of plant pathogenesis encoded in the genomes of eighteen Dothideomycetes fungi.</title>
        <authorList>
            <person name="Ohm R.A."/>
            <person name="Feau N."/>
            <person name="Henrissat B."/>
            <person name="Schoch C.L."/>
            <person name="Horwitz B.A."/>
            <person name="Barry K.W."/>
            <person name="Condon B.J."/>
            <person name="Copeland A.C."/>
            <person name="Dhillon B."/>
            <person name="Glaser F."/>
            <person name="Hesse C.N."/>
            <person name="Kosti I."/>
            <person name="LaButti K."/>
            <person name="Lindquist E.A."/>
            <person name="Lucas S."/>
            <person name="Salamov A.A."/>
            <person name="Bradshaw R.E."/>
            <person name="Ciuffetti L."/>
            <person name="Hamelin R.C."/>
            <person name="Kema G.H.J."/>
            <person name="Lawrence C."/>
            <person name="Scott J.A."/>
            <person name="Spatafora J.W."/>
            <person name="Turgeon B.G."/>
            <person name="de Wit P.J.G.M."/>
            <person name="Zhong S."/>
            <person name="Goodwin S.B."/>
            <person name="Grigoriev I.V."/>
        </authorList>
    </citation>
    <scope>NUCLEOTIDE SEQUENCE [LARGE SCALE GENOMIC DNA]</scope>
    <source>
        <strain evidence="2 3">SO2202</strain>
    </source>
</reference>